<proteinExistence type="predicted"/>
<dbReference type="GO" id="GO:0017025">
    <property type="term" value="F:TBP-class protein binding"/>
    <property type="evidence" value="ECO:0007669"/>
    <property type="project" value="InterPro"/>
</dbReference>
<evidence type="ECO:0000313" key="2">
    <source>
        <dbReference type="Ensembl" id="ENSNMLP00000003833.1"/>
    </source>
</evidence>
<dbReference type="AlphaFoldDB" id="A0A8C6SBT1"/>
<name>A0A8C6SBT1_9GOBI</name>
<protein>
    <recommendedName>
        <fullName evidence="1">Transcription factor TFIIB cyclin-like domain-containing protein</fullName>
    </recommendedName>
</protein>
<sequence length="57" mass="6324">MHKFNRTVKDVISVVKVCQATLRKRLNEFEETPTSSRAGGGGSGFWKTYSSNSIYPG</sequence>
<dbReference type="Ensembl" id="ENSNMLT00000004396.1">
    <property type="protein sequence ID" value="ENSNMLP00000003833.1"/>
    <property type="gene ID" value="ENSNMLG00000002831.1"/>
</dbReference>
<organism evidence="2 3">
    <name type="scientific">Neogobius melanostomus</name>
    <name type="common">round goby</name>
    <dbReference type="NCBI Taxonomy" id="47308"/>
    <lineage>
        <taxon>Eukaryota</taxon>
        <taxon>Metazoa</taxon>
        <taxon>Chordata</taxon>
        <taxon>Craniata</taxon>
        <taxon>Vertebrata</taxon>
        <taxon>Euteleostomi</taxon>
        <taxon>Actinopterygii</taxon>
        <taxon>Neopterygii</taxon>
        <taxon>Teleostei</taxon>
        <taxon>Neoteleostei</taxon>
        <taxon>Acanthomorphata</taxon>
        <taxon>Gobiaria</taxon>
        <taxon>Gobiiformes</taxon>
        <taxon>Gobioidei</taxon>
        <taxon>Gobiidae</taxon>
        <taxon>Benthophilinae</taxon>
        <taxon>Neogobiini</taxon>
        <taxon>Neogobius</taxon>
    </lineage>
</organism>
<keyword evidence="3" id="KW-1185">Reference proteome</keyword>
<accession>A0A8C6SBT1</accession>
<dbReference type="Pfam" id="PF00382">
    <property type="entry name" value="TFIIB"/>
    <property type="match status" value="1"/>
</dbReference>
<evidence type="ECO:0000313" key="3">
    <source>
        <dbReference type="Proteomes" id="UP000694523"/>
    </source>
</evidence>
<dbReference type="InterPro" id="IPR013150">
    <property type="entry name" value="TFIIB_cyclin"/>
</dbReference>
<dbReference type="SUPFAM" id="SSF47954">
    <property type="entry name" value="Cyclin-like"/>
    <property type="match status" value="1"/>
</dbReference>
<dbReference type="Proteomes" id="UP000694523">
    <property type="component" value="Unplaced"/>
</dbReference>
<reference evidence="2" key="2">
    <citation type="submission" date="2025-09" db="UniProtKB">
        <authorList>
            <consortium name="Ensembl"/>
        </authorList>
    </citation>
    <scope>IDENTIFICATION</scope>
</reference>
<feature type="domain" description="Transcription factor TFIIB cyclin-like" evidence="1">
    <location>
        <begin position="1"/>
        <end position="31"/>
    </location>
</feature>
<reference evidence="2" key="1">
    <citation type="submission" date="2025-08" db="UniProtKB">
        <authorList>
            <consortium name="Ensembl"/>
        </authorList>
    </citation>
    <scope>IDENTIFICATION</scope>
</reference>
<dbReference type="InterPro" id="IPR036915">
    <property type="entry name" value="Cyclin-like_sf"/>
</dbReference>
<dbReference type="Gene3D" id="1.10.472.10">
    <property type="entry name" value="Cyclin-like"/>
    <property type="match status" value="1"/>
</dbReference>
<evidence type="ECO:0000259" key="1">
    <source>
        <dbReference type="Pfam" id="PF00382"/>
    </source>
</evidence>